<keyword evidence="3" id="KW-1185">Reference proteome</keyword>
<feature type="compositionally biased region" description="Basic and acidic residues" evidence="1">
    <location>
        <begin position="78"/>
        <end position="90"/>
    </location>
</feature>
<gene>
    <name evidence="2" type="ORF">EJ08DRAFT_665501</name>
</gene>
<evidence type="ECO:0000313" key="2">
    <source>
        <dbReference type="EMBL" id="KAF2420697.1"/>
    </source>
</evidence>
<protein>
    <recommendedName>
        <fullName evidence="4">J domain-containing protein</fullName>
    </recommendedName>
</protein>
<feature type="compositionally biased region" description="Acidic residues" evidence="1">
    <location>
        <begin position="149"/>
        <end position="159"/>
    </location>
</feature>
<dbReference type="SUPFAM" id="SSF46565">
    <property type="entry name" value="Chaperone J-domain"/>
    <property type="match status" value="1"/>
</dbReference>
<dbReference type="Proteomes" id="UP000800235">
    <property type="component" value="Unassembled WGS sequence"/>
</dbReference>
<dbReference type="AlphaFoldDB" id="A0A9P4NGH6"/>
<feature type="compositionally biased region" description="Basic residues" evidence="1">
    <location>
        <begin position="123"/>
        <end position="136"/>
    </location>
</feature>
<name>A0A9P4NGH6_9PEZI</name>
<comment type="caution">
    <text evidence="2">The sequence shown here is derived from an EMBL/GenBank/DDBJ whole genome shotgun (WGS) entry which is preliminary data.</text>
</comment>
<evidence type="ECO:0000313" key="3">
    <source>
        <dbReference type="Proteomes" id="UP000800235"/>
    </source>
</evidence>
<evidence type="ECO:0008006" key="4">
    <source>
        <dbReference type="Google" id="ProtNLM"/>
    </source>
</evidence>
<sequence length="378" mass="42115">MDRTTALAKVLAHHPDKFVSGQAKVSHGAAFRAAQEAYEYLINAGDSVTEEASMDAMDAAILADRHAGSAHQEFTGEFDVHDHDENKGPEFDYYGEISGSSEEDPDAWKIKDRDSDDEDEQKRRRKRRALKEKKSFKTGPTQDLYTGVEMDEEDSEAEVADPKSITGMTQDDMWNAVHREVLGAGHATKNITNTAHVHKEVAPKRQLDYPDASRVRAAKRARITVQPEIIDLTIESEDEAASETTMDLLTAPGRHQAPHTSHNILLGRKDFNSTSILLCERCGNELRPKALVSDTAHRKESTSEEIRVEFNQVIDKTKQKMHRRERSADALSGASDVAKRRFMREKHGAPKSNTFLGSILGSIVGKEEMGGYEGDEET</sequence>
<feature type="region of interest" description="Disordered" evidence="1">
    <location>
        <begin position="77"/>
        <end position="167"/>
    </location>
</feature>
<reference evidence="2" key="1">
    <citation type="journal article" date="2020" name="Stud. Mycol.">
        <title>101 Dothideomycetes genomes: a test case for predicting lifestyles and emergence of pathogens.</title>
        <authorList>
            <person name="Haridas S."/>
            <person name="Albert R."/>
            <person name="Binder M."/>
            <person name="Bloem J."/>
            <person name="Labutti K."/>
            <person name="Salamov A."/>
            <person name="Andreopoulos B."/>
            <person name="Baker S."/>
            <person name="Barry K."/>
            <person name="Bills G."/>
            <person name="Bluhm B."/>
            <person name="Cannon C."/>
            <person name="Castanera R."/>
            <person name="Culley D."/>
            <person name="Daum C."/>
            <person name="Ezra D."/>
            <person name="Gonzalez J."/>
            <person name="Henrissat B."/>
            <person name="Kuo A."/>
            <person name="Liang C."/>
            <person name="Lipzen A."/>
            <person name="Lutzoni F."/>
            <person name="Magnuson J."/>
            <person name="Mondo S."/>
            <person name="Nolan M."/>
            <person name="Ohm R."/>
            <person name="Pangilinan J."/>
            <person name="Park H.-J."/>
            <person name="Ramirez L."/>
            <person name="Alfaro M."/>
            <person name="Sun H."/>
            <person name="Tritt A."/>
            <person name="Yoshinaga Y."/>
            <person name="Zwiers L.-H."/>
            <person name="Turgeon B."/>
            <person name="Goodwin S."/>
            <person name="Spatafora J."/>
            <person name="Crous P."/>
            <person name="Grigoriev I."/>
        </authorList>
    </citation>
    <scope>NUCLEOTIDE SEQUENCE</scope>
    <source>
        <strain evidence="2">CBS 130266</strain>
    </source>
</reference>
<organism evidence="2 3">
    <name type="scientific">Tothia fuscella</name>
    <dbReference type="NCBI Taxonomy" id="1048955"/>
    <lineage>
        <taxon>Eukaryota</taxon>
        <taxon>Fungi</taxon>
        <taxon>Dikarya</taxon>
        <taxon>Ascomycota</taxon>
        <taxon>Pezizomycotina</taxon>
        <taxon>Dothideomycetes</taxon>
        <taxon>Pleosporomycetidae</taxon>
        <taxon>Venturiales</taxon>
        <taxon>Cylindrosympodiaceae</taxon>
        <taxon>Tothia</taxon>
    </lineage>
</organism>
<evidence type="ECO:0000256" key="1">
    <source>
        <dbReference type="SAM" id="MobiDB-lite"/>
    </source>
</evidence>
<dbReference type="InterPro" id="IPR036869">
    <property type="entry name" value="J_dom_sf"/>
</dbReference>
<dbReference type="EMBL" id="MU007107">
    <property type="protein sequence ID" value="KAF2420697.1"/>
    <property type="molecule type" value="Genomic_DNA"/>
</dbReference>
<accession>A0A9P4NGH6</accession>
<proteinExistence type="predicted"/>